<comment type="subcellular location">
    <subcellularLocation>
        <location evidence="9">Cell membrane</location>
        <topology evidence="9">Multi-pass membrane protein</topology>
    </subcellularLocation>
</comment>
<evidence type="ECO:0000313" key="12">
    <source>
        <dbReference type="EMBL" id="SNS93944.1"/>
    </source>
</evidence>
<feature type="transmembrane region" description="Helical" evidence="9">
    <location>
        <begin position="90"/>
        <end position="110"/>
    </location>
</feature>
<evidence type="ECO:0000256" key="9">
    <source>
        <dbReference type="HAMAP-Rule" id="MF_00161"/>
    </source>
</evidence>
<dbReference type="UniPathway" id="UPA00665"/>
<comment type="similarity">
    <text evidence="1 9 11">Belongs to the peptidase A8 family.</text>
</comment>
<evidence type="ECO:0000256" key="6">
    <source>
        <dbReference type="ARBA" id="ARBA00022801"/>
    </source>
</evidence>
<comment type="caution">
    <text evidence="9">Lacks conserved residue(s) required for the propagation of feature annotation.</text>
</comment>
<dbReference type="PROSITE" id="PS00855">
    <property type="entry name" value="SPASE_II"/>
    <property type="match status" value="1"/>
</dbReference>
<keyword evidence="7 9" id="KW-1133">Transmembrane helix</keyword>
<evidence type="ECO:0000256" key="7">
    <source>
        <dbReference type="ARBA" id="ARBA00022989"/>
    </source>
</evidence>
<evidence type="ECO:0000256" key="11">
    <source>
        <dbReference type="RuleBase" id="RU004181"/>
    </source>
</evidence>
<organism evidence="12 13">
    <name type="scientific">Tropicimonas sediminicola</name>
    <dbReference type="NCBI Taxonomy" id="1031541"/>
    <lineage>
        <taxon>Bacteria</taxon>
        <taxon>Pseudomonadati</taxon>
        <taxon>Pseudomonadota</taxon>
        <taxon>Alphaproteobacteria</taxon>
        <taxon>Rhodobacterales</taxon>
        <taxon>Roseobacteraceae</taxon>
        <taxon>Tropicimonas</taxon>
    </lineage>
</organism>
<dbReference type="Proteomes" id="UP000198426">
    <property type="component" value="Unassembled WGS sequence"/>
</dbReference>
<evidence type="ECO:0000256" key="2">
    <source>
        <dbReference type="ARBA" id="ARBA00022475"/>
    </source>
</evidence>
<gene>
    <name evidence="9" type="primary">lspA</name>
    <name evidence="12" type="ORF">SAMN05421757_104430</name>
</gene>
<accession>A0A239INE9</accession>
<comment type="catalytic activity">
    <reaction evidence="9 10">
        <text>Release of signal peptides from bacterial membrane prolipoproteins. Hydrolyzes -Xaa-Yaa-Zaa-|-(S,diacylglyceryl)Cys-, in which Xaa is hydrophobic (preferably Leu), and Yaa (Ala or Ser) and Zaa (Gly or Ala) have small, neutral side chains.</text>
        <dbReference type="EC" id="3.4.23.36"/>
    </reaction>
</comment>
<dbReference type="Pfam" id="PF01252">
    <property type="entry name" value="Peptidase_A8"/>
    <property type="match status" value="1"/>
</dbReference>
<dbReference type="GO" id="GO:0004190">
    <property type="term" value="F:aspartic-type endopeptidase activity"/>
    <property type="evidence" value="ECO:0007669"/>
    <property type="project" value="UniProtKB-UniRule"/>
</dbReference>
<dbReference type="NCBIfam" id="TIGR00077">
    <property type="entry name" value="lspA"/>
    <property type="match status" value="1"/>
</dbReference>
<keyword evidence="13" id="KW-1185">Reference proteome</keyword>
<keyword evidence="6 9" id="KW-0378">Hydrolase</keyword>
<dbReference type="PRINTS" id="PR00781">
    <property type="entry name" value="LIPOSIGPTASE"/>
</dbReference>
<dbReference type="EC" id="3.4.23.36" evidence="9"/>
<evidence type="ECO:0000256" key="10">
    <source>
        <dbReference type="RuleBase" id="RU000594"/>
    </source>
</evidence>
<feature type="transmembrane region" description="Helical" evidence="9">
    <location>
        <begin position="65"/>
        <end position="83"/>
    </location>
</feature>
<keyword evidence="4 9" id="KW-0812">Transmembrane</keyword>
<dbReference type="PANTHER" id="PTHR33695">
    <property type="entry name" value="LIPOPROTEIN SIGNAL PEPTIDASE"/>
    <property type="match status" value="1"/>
</dbReference>
<evidence type="ECO:0000256" key="3">
    <source>
        <dbReference type="ARBA" id="ARBA00022670"/>
    </source>
</evidence>
<feature type="transmembrane region" description="Helical" evidence="9">
    <location>
        <begin position="130"/>
        <end position="150"/>
    </location>
</feature>
<sequence length="160" mass="17796">MRLLWVTALVAFLIDQASKFLVFRMMDQAQVGQIEVFPPLLIFRKGLNTGVNFGLFADSSPAQRWFLIGLTGILCTGLVIWAMRSFERRIEFFCVGLIVGGAVGNALDRFLFPGVRDFLNMSCCGINNPYVFNVADVFIFAGAIGLVLFGKERSDRKKAS</sequence>
<reference evidence="12 13" key="1">
    <citation type="submission" date="2017-06" db="EMBL/GenBank/DDBJ databases">
        <authorList>
            <person name="Kim H.J."/>
            <person name="Triplett B.A."/>
        </authorList>
    </citation>
    <scope>NUCLEOTIDE SEQUENCE [LARGE SCALE GENOMIC DNA]</scope>
    <source>
        <strain evidence="12 13">DSM 29339</strain>
    </source>
</reference>
<dbReference type="HAMAP" id="MF_00161">
    <property type="entry name" value="LspA"/>
    <property type="match status" value="1"/>
</dbReference>
<comment type="pathway">
    <text evidence="9">Protein modification; lipoprotein biosynthesis (signal peptide cleavage).</text>
</comment>
<evidence type="ECO:0000256" key="8">
    <source>
        <dbReference type="ARBA" id="ARBA00023136"/>
    </source>
</evidence>
<dbReference type="GO" id="GO:0006508">
    <property type="term" value="P:proteolysis"/>
    <property type="evidence" value="ECO:0007669"/>
    <property type="project" value="UniProtKB-KW"/>
</dbReference>
<proteinExistence type="inferred from homology"/>
<feature type="active site" evidence="9">
    <location>
        <position position="136"/>
    </location>
</feature>
<keyword evidence="2 9" id="KW-1003">Cell membrane</keyword>
<feature type="active site" evidence="9">
    <location>
        <position position="117"/>
    </location>
</feature>
<keyword evidence="8 9" id="KW-0472">Membrane</keyword>
<evidence type="ECO:0000256" key="5">
    <source>
        <dbReference type="ARBA" id="ARBA00022750"/>
    </source>
</evidence>
<keyword evidence="5 9" id="KW-0064">Aspartyl protease</keyword>
<name>A0A239INE9_9RHOB</name>
<comment type="function">
    <text evidence="9 10">This protein specifically catalyzes the removal of signal peptides from prolipoproteins.</text>
</comment>
<evidence type="ECO:0000256" key="4">
    <source>
        <dbReference type="ARBA" id="ARBA00022692"/>
    </source>
</evidence>
<dbReference type="GO" id="GO:0005886">
    <property type="term" value="C:plasma membrane"/>
    <property type="evidence" value="ECO:0007669"/>
    <property type="project" value="UniProtKB-SubCell"/>
</dbReference>
<dbReference type="AlphaFoldDB" id="A0A239INE9"/>
<protein>
    <recommendedName>
        <fullName evidence="9">Lipoprotein signal peptidase</fullName>
        <ecNumber evidence="9">3.4.23.36</ecNumber>
    </recommendedName>
    <alternativeName>
        <fullName evidence="9">Prolipoprotein signal peptidase</fullName>
    </alternativeName>
    <alternativeName>
        <fullName evidence="9">Signal peptidase II</fullName>
        <shortName evidence="9">SPase II</shortName>
    </alternativeName>
</protein>
<dbReference type="InterPro" id="IPR001872">
    <property type="entry name" value="Peptidase_A8"/>
</dbReference>
<dbReference type="OrthoDB" id="9810259at2"/>
<keyword evidence="3 9" id="KW-0645">Protease</keyword>
<dbReference type="PANTHER" id="PTHR33695:SF1">
    <property type="entry name" value="LIPOPROTEIN SIGNAL PEPTIDASE"/>
    <property type="match status" value="1"/>
</dbReference>
<evidence type="ECO:0000313" key="13">
    <source>
        <dbReference type="Proteomes" id="UP000198426"/>
    </source>
</evidence>
<evidence type="ECO:0000256" key="1">
    <source>
        <dbReference type="ARBA" id="ARBA00006139"/>
    </source>
</evidence>
<dbReference type="RefSeq" id="WP_089233498.1">
    <property type="nucleotide sequence ID" value="NZ_FZOY01000004.1"/>
</dbReference>
<dbReference type="EMBL" id="FZOY01000004">
    <property type="protein sequence ID" value="SNS93944.1"/>
    <property type="molecule type" value="Genomic_DNA"/>
</dbReference>